<gene>
    <name evidence="11" type="primary">brix1</name>
    <name evidence="10" type="ORF">T4A_13923</name>
    <name evidence="12" type="ORF">T4C_11509</name>
    <name evidence="11" type="ORF">T4D_242</name>
    <name evidence="9" type="ORF">T4E_225</name>
</gene>
<evidence type="ECO:0000259" key="8">
    <source>
        <dbReference type="PROSITE" id="PS50833"/>
    </source>
</evidence>
<dbReference type="OrthoDB" id="1638493at2759"/>
<comment type="function">
    <text evidence="1">Required for biogenesis of the 60S ribosomal subunit.</text>
</comment>
<dbReference type="EMBL" id="JYDU01000046">
    <property type="protein sequence ID" value="KRX96168.1"/>
    <property type="molecule type" value="Genomic_DNA"/>
</dbReference>
<keyword evidence="15" id="KW-1185">Reference proteome</keyword>
<evidence type="ECO:0000256" key="7">
    <source>
        <dbReference type="ARBA" id="ARBA00080845"/>
    </source>
</evidence>
<protein>
    <recommendedName>
        <fullName evidence="4">Ribosome biogenesis protein BRX1 homolog</fullName>
    </recommendedName>
    <alternativeName>
        <fullName evidence="7">Brix domain-containing protein 2 homolog</fullName>
    </alternativeName>
</protein>
<keyword evidence="6" id="KW-0539">Nucleus</keyword>
<dbReference type="Gene3D" id="3.40.50.10480">
    <property type="entry name" value="Probable brix-domain ribosomal biogenesis protein"/>
    <property type="match status" value="1"/>
</dbReference>
<dbReference type="PANTHER" id="PTHR13634">
    <property type="entry name" value="RIBOSOME BIOGENESIS PROTEIN BRIX"/>
    <property type="match status" value="1"/>
</dbReference>
<evidence type="ECO:0000313" key="11">
    <source>
        <dbReference type="EMBL" id="KRY88739.1"/>
    </source>
</evidence>
<evidence type="ECO:0000313" key="14">
    <source>
        <dbReference type="Proteomes" id="UP000054815"/>
    </source>
</evidence>
<comment type="subcellular location">
    <subcellularLocation>
        <location evidence="2">Nucleus</location>
        <location evidence="2">Nucleolus</location>
    </subcellularLocation>
</comment>
<comment type="caution">
    <text evidence="11">The sequence shown here is derived from an EMBL/GenBank/DDBJ whole genome shotgun (WGS) entry which is preliminary data.</text>
</comment>
<keyword evidence="5" id="KW-0690">Ribosome biogenesis</keyword>
<dbReference type="EMBL" id="JYDT01000039">
    <property type="protein sequence ID" value="KRY88739.1"/>
    <property type="molecule type" value="Genomic_DNA"/>
</dbReference>
<dbReference type="PROSITE" id="PS50833">
    <property type="entry name" value="BRIX"/>
    <property type="match status" value="1"/>
</dbReference>
<comment type="similarity">
    <text evidence="3">Belongs to the BRX1 family.</text>
</comment>
<dbReference type="SUPFAM" id="SSF52954">
    <property type="entry name" value="Class II aaRS ABD-related"/>
    <property type="match status" value="1"/>
</dbReference>
<dbReference type="Proteomes" id="UP000054815">
    <property type="component" value="Unassembled WGS sequence"/>
</dbReference>
<sequence length="323" mass="37749">MQTVDQDGNKELGEEKLNKTLKWTNRERVLIFCSRGTSFRDRHLMNDLKALMPHSKSESKMDKKDNLRLINEICEMKNCSKCLFFETRKKKDVYLWAVNTPRGPSAKFLVKNVHTMMELKLTGNCLKGSRPLLSFDKNFDRSCALKLVKELFIQIFSTPNRHPKSKPFVDHVLTFSVYDDRIWVRNYQIVDPNADAMEEIGPRMTLQLILIQEGSFGGPLLYKNESYVSPNIIRRQMRIAAAEKHLNRMEAKKFSKTQRDKAEPTFQVDPLEDVFNVDLTKMKDDEISNVDNKAKRQAINEVRRLEKQILKIKKRPKKKKIGQ</sequence>
<evidence type="ECO:0000313" key="10">
    <source>
        <dbReference type="EMBL" id="KRY69640.1"/>
    </source>
</evidence>
<name>A0A0V1FTX1_TRIPS</name>
<evidence type="ECO:0000256" key="6">
    <source>
        <dbReference type="ARBA" id="ARBA00023242"/>
    </source>
</evidence>
<evidence type="ECO:0000313" key="15">
    <source>
        <dbReference type="Proteomes" id="UP000054995"/>
    </source>
</evidence>
<dbReference type="Pfam" id="PF04427">
    <property type="entry name" value="Brix"/>
    <property type="match status" value="1"/>
</dbReference>
<dbReference type="STRING" id="6337.A0A0V1FTX1"/>
<dbReference type="GO" id="GO:0005730">
    <property type="term" value="C:nucleolus"/>
    <property type="evidence" value="ECO:0007669"/>
    <property type="project" value="UniProtKB-SubCell"/>
</dbReference>
<evidence type="ECO:0000256" key="5">
    <source>
        <dbReference type="ARBA" id="ARBA00022517"/>
    </source>
</evidence>
<dbReference type="InterPro" id="IPR026532">
    <property type="entry name" value="BRX1"/>
</dbReference>
<evidence type="ECO:0000256" key="3">
    <source>
        <dbReference type="ARBA" id="ARBA00006369"/>
    </source>
</evidence>
<reference evidence="13 14" key="1">
    <citation type="submission" date="2015-01" db="EMBL/GenBank/DDBJ databases">
        <title>Evolution of Trichinella species and genotypes.</title>
        <authorList>
            <person name="Korhonen P.K."/>
            <person name="Edoardo P."/>
            <person name="Giuseppe L.R."/>
            <person name="Gasser R.B."/>
        </authorList>
    </citation>
    <scope>NUCLEOTIDE SEQUENCE [LARGE SCALE GENOMIC DNA]</scope>
    <source>
        <strain evidence="10">ISS13</strain>
        <strain evidence="9">ISS141</strain>
        <strain evidence="12">ISS176</strain>
        <strain evidence="11">ISS470</strain>
    </source>
</reference>
<dbReference type="PANTHER" id="PTHR13634:SF0">
    <property type="entry name" value="RIBOSOME BIOGENESIS PROTEIN BRX1 HOMOLOG"/>
    <property type="match status" value="1"/>
</dbReference>
<evidence type="ECO:0000256" key="2">
    <source>
        <dbReference type="ARBA" id="ARBA00004604"/>
    </source>
</evidence>
<evidence type="ECO:0000256" key="4">
    <source>
        <dbReference type="ARBA" id="ARBA00020522"/>
    </source>
</evidence>
<dbReference type="EMBL" id="JYDV01000077">
    <property type="protein sequence ID" value="KRZ36214.1"/>
    <property type="molecule type" value="Genomic_DNA"/>
</dbReference>
<evidence type="ECO:0000313" key="12">
    <source>
        <dbReference type="EMBL" id="KRZ36214.1"/>
    </source>
</evidence>
<evidence type="ECO:0000313" key="13">
    <source>
        <dbReference type="Proteomes" id="UP000054632"/>
    </source>
</evidence>
<dbReference type="InterPro" id="IPR007109">
    <property type="entry name" value="Brix"/>
</dbReference>
<dbReference type="Proteomes" id="UP000054995">
    <property type="component" value="Unassembled WGS sequence"/>
</dbReference>
<dbReference type="SMART" id="SM00879">
    <property type="entry name" value="Brix"/>
    <property type="match status" value="1"/>
</dbReference>
<proteinExistence type="inferred from homology"/>
<dbReference type="Proteomes" id="UP000054632">
    <property type="component" value="Unassembled WGS sequence"/>
</dbReference>
<evidence type="ECO:0000256" key="1">
    <source>
        <dbReference type="ARBA" id="ARBA00003439"/>
    </source>
</evidence>
<dbReference type="GO" id="GO:0000027">
    <property type="term" value="P:ribosomal large subunit assembly"/>
    <property type="evidence" value="ECO:0007669"/>
    <property type="project" value="TreeGrafter"/>
</dbReference>
<evidence type="ECO:0000313" key="9">
    <source>
        <dbReference type="EMBL" id="KRX96168.1"/>
    </source>
</evidence>
<accession>A0A0V1FTX1</accession>
<dbReference type="AlphaFoldDB" id="A0A0V1FTX1"/>
<dbReference type="GO" id="GO:0006364">
    <property type="term" value="P:rRNA processing"/>
    <property type="evidence" value="ECO:0007669"/>
    <property type="project" value="InterPro"/>
</dbReference>
<dbReference type="Proteomes" id="UP000054826">
    <property type="component" value="Unassembled WGS sequence"/>
</dbReference>
<dbReference type="EMBL" id="JYDR01000087">
    <property type="protein sequence ID" value="KRY69640.1"/>
    <property type="molecule type" value="Genomic_DNA"/>
</dbReference>
<organism evidence="11 15">
    <name type="scientific">Trichinella pseudospiralis</name>
    <name type="common">Parasitic roundworm</name>
    <dbReference type="NCBI Taxonomy" id="6337"/>
    <lineage>
        <taxon>Eukaryota</taxon>
        <taxon>Metazoa</taxon>
        <taxon>Ecdysozoa</taxon>
        <taxon>Nematoda</taxon>
        <taxon>Enoplea</taxon>
        <taxon>Dorylaimia</taxon>
        <taxon>Trichinellida</taxon>
        <taxon>Trichinellidae</taxon>
        <taxon>Trichinella</taxon>
    </lineage>
</organism>
<dbReference type="GO" id="GO:0019843">
    <property type="term" value="F:rRNA binding"/>
    <property type="evidence" value="ECO:0007669"/>
    <property type="project" value="InterPro"/>
</dbReference>
<dbReference type="FunFam" id="3.40.50.10480:FF:000003">
    <property type="entry name" value="Ribosome biogenesis protein BRX1"/>
    <property type="match status" value="1"/>
</dbReference>
<feature type="domain" description="Brix" evidence="8">
    <location>
        <begin position="27"/>
        <end position="217"/>
    </location>
</feature>